<dbReference type="InterPro" id="IPR012348">
    <property type="entry name" value="RNR-like"/>
</dbReference>
<comment type="caution">
    <text evidence="12">The sequence shown here is derived from an EMBL/GenBank/DDBJ whole genome shotgun (WGS) entry which is preliminary data.</text>
</comment>
<dbReference type="InterPro" id="IPR005067">
    <property type="entry name" value="Fatty_acid_desaturase-2"/>
</dbReference>
<sequence length="362" mass="40766">MAPRFARCLVPGLFSATTGNITDSCFSLQRKGTSVARNLTQLELLIELEDVAARNVDRHLSMAKDWHPHDYVPWEQGRNFASMGGIDWAPEQSALNEVAKAAMITNLLTEDNLPSYHREIAENFSQDGAWGTWVGRWTAEENRHGIVMRDYLVVTRGVDPVALENARMIHMTNGYSAMSVVDEKAGAFDVRDTSGAGFLYSVAYVTFQELATRVSHRNTGRACDDPIADRMLARIAADENLHMIFYRNLCAAALDLAPDQTMEAIATIVAGFQMPGAGMPGWRRNGVLMAKHGIYDLRQHLEEVLLPVLRKWDIFERTDFGPRGEQARDDLAAFLDRLRQDVVRFEEQRDRSLARAKQRQLV</sequence>
<feature type="binding site" evidence="11">
    <location>
        <position position="209"/>
    </location>
    <ligand>
        <name>Fe cation</name>
        <dbReference type="ChEBI" id="CHEBI:24875"/>
        <label>2</label>
    </ligand>
</feature>
<protein>
    <submittedName>
        <fullName evidence="12">Acyl-ACP desaturase</fullName>
    </submittedName>
</protein>
<keyword evidence="8 11" id="KW-0408">Iron</keyword>
<dbReference type="CDD" id="cd01050">
    <property type="entry name" value="Acyl_ACP_Desat"/>
    <property type="match status" value="1"/>
</dbReference>
<keyword evidence="9" id="KW-0443">Lipid metabolism</keyword>
<evidence type="ECO:0000313" key="12">
    <source>
        <dbReference type="EMBL" id="NKX90478.1"/>
    </source>
</evidence>
<comment type="similarity">
    <text evidence="2">Belongs to the fatty acid desaturase type 2 family.</text>
</comment>
<dbReference type="GO" id="GO:0045300">
    <property type="term" value="F:stearoyl-[ACP] desaturase activity"/>
    <property type="evidence" value="ECO:0007669"/>
    <property type="project" value="InterPro"/>
</dbReference>
<dbReference type="GO" id="GO:0005829">
    <property type="term" value="C:cytosol"/>
    <property type="evidence" value="ECO:0007669"/>
    <property type="project" value="TreeGrafter"/>
</dbReference>
<evidence type="ECO:0000256" key="10">
    <source>
        <dbReference type="ARBA" id="ARBA00023160"/>
    </source>
</evidence>
<dbReference type="Pfam" id="PF03405">
    <property type="entry name" value="FA_desaturase_2"/>
    <property type="match status" value="1"/>
</dbReference>
<comment type="cofactor">
    <cofactor evidence="1">
        <name>Fe(2+)</name>
        <dbReference type="ChEBI" id="CHEBI:29033"/>
    </cofactor>
</comment>
<dbReference type="InterPro" id="IPR009078">
    <property type="entry name" value="Ferritin-like_SF"/>
</dbReference>
<evidence type="ECO:0000256" key="3">
    <source>
        <dbReference type="ARBA" id="ARBA00011738"/>
    </source>
</evidence>
<evidence type="ECO:0000256" key="7">
    <source>
        <dbReference type="ARBA" id="ARBA00023002"/>
    </source>
</evidence>
<dbReference type="PIRSF" id="PIRSF000346">
    <property type="entry name" value="Dlt9_acylACP_des"/>
    <property type="match status" value="1"/>
</dbReference>
<evidence type="ECO:0000256" key="5">
    <source>
        <dbReference type="ARBA" id="ARBA00022723"/>
    </source>
</evidence>
<comment type="subunit">
    <text evidence="3">Homodimer.</text>
</comment>
<evidence type="ECO:0000256" key="9">
    <source>
        <dbReference type="ARBA" id="ARBA00023098"/>
    </source>
</evidence>
<feature type="binding site" evidence="11">
    <location>
        <position position="144"/>
    </location>
    <ligand>
        <name>Fe cation</name>
        <dbReference type="ChEBI" id="CHEBI:24875"/>
        <label>1</label>
    </ligand>
</feature>
<keyword evidence="6" id="KW-0276">Fatty acid metabolism</keyword>
<feature type="binding site" evidence="11">
    <location>
        <position position="141"/>
    </location>
    <ligand>
        <name>Fe cation</name>
        <dbReference type="ChEBI" id="CHEBI:24875"/>
        <label>1</label>
    </ligand>
</feature>
<feature type="binding site" evidence="11">
    <location>
        <position position="242"/>
    </location>
    <ligand>
        <name>Fe cation</name>
        <dbReference type="ChEBI" id="CHEBI:24875"/>
        <label>2</label>
    </ligand>
</feature>
<feature type="binding site" evidence="11">
    <location>
        <position position="239"/>
    </location>
    <ligand>
        <name>Fe cation</name>
        <dbReference type="ChEBI" id="CHEBI:24875"/>
        <label>2</label>
    </ligand>
</feature>
<proteinExistence type="inferred from homology"/>
<feature type="binding site" evidence="11">
    <location>
        <position position="110"/>
    </location>
    <ligand>
        <name>Fe cation</name>
        <dbReference type="ChEBI" id="CHEBI:24875"/>
        <label>1</label>
    </ligand>
</feature>
<feature type="binding site" evidence="11">
    <location>
        <position position="141"/>
    </location>
    <ligand>
        <name>Fe cation</name>
        <dbReference type="ChEBI" id="CHEBI:24875"/>
        <label>2</label>
    </ligand>
</feature>
<dbReference type="EMBL" id="JAAXOM010000006">
    <property type="protein sequence ID" value="NKX90478.1"/>
    <property type="molecule type" value="Genomic_DNA"/>
</dbReference>
<dbReference type="Gene3D" id="1.10.620.20">
    <property type="entry name" value="Ribonucleotide Reductase, subunit A"/>
    <property type="match status" value="1"/>
</dbReference>
<dbReference type="Proteomes" id="UP000572007">
    <property type="component" value="Unassembled WGS sequence"/>
</dbReference>
<evidence type="ECO:0000256" key="4">
    <source>
        <dbReference type="ARBA" id="ARBA00022516"/>
    </source>
</evidence>
<keyword evidence="7" id="KW-0560">Oxidoreductase</keyword>
<comment type="cofactor">
    <cofactor evidence="11">
        <name>Fe cation</name>
        <dbReference type="ChEBI" id="CHEBI:24875"/>
    </cofactor>
    <text evidence="11">Binds 2 iron ions per subunit.</text>
</comment>
<reference evidence="12 13" key="1">
    <citation type="submission" date="2020-04" db="EMBL/GenBank/DDBJ databases">
        <title>MicrobeNet Type strains.</title>
        <authorList>
            <person name="Nicholson A.C."/>
        </authorList>
    </citation>
    <scope>NUCLEOTIDE SEQUENCE [LARGE SCALE GENOMIC DNA]</scope>
    <source>
        <strain evidence="12 13">DSM 44960</strain>
    </source>
</reference>
<dbReference type="AlphaFoldDB" id="A0A846WDY0"/>
<keyword evidence="5 11" id="KW-0479">Metal-binding</keyword>
<accession>A0A846WDY0</accession>
<evidence type="ECO:0000256" key="1">
    <source>
        <dbReference type="ARBA" id="ARBA00001954"/>
    </source>
</evidence>
<organism evidence="12 13">
    <name type="scientific">Nocardia coubleae</name>
    <dbReference type="NCBI Taxonomy" id="356147"/>
    <lineage>
        <taxon>Bacteria</taxon>
        <taxon>Bacillati</taxon>
        <taxon>Actinomycetota</taxon>
        <taxon>Actinomycetes</taxon>
        <taxon>Mycobacteriales</taxon>
        <taxon>Nocardiaceae</taxon>
        <taxon>Nocardia</taxon>
    </lineage>
</organism>
<evidence type="ECO:0000256" key="2">
    <source>
        <dbReference type="ARBA" id="ARBA00008749"/>
    </source>
</evidence>
<feature type="binding site" evidence="11">
    <location>
        <position position="239"/>
    </location>
    <ligand>
        <name>Fe cation</name>
        <dbReference type="ChEBI" id="CHEBI:24875"/>
        <label>1</label>
    </ligand>
</feature>
<evidence type="ECO:0000256" key="6">
    <source>
        <dbReference type="ARBA" id="ARBA00022832"/>
    </source>
</evidence>
<dbReference type="GO" id="GO:0006633">
    <property type="term" value="P:fatty acid biosynthetic process"/>
    <property type="evidence" value="ECO:0007669"/>
    <property type="project" value="UniProtKB-KW"/>
</dbReference>
<evidence type="ECO:0000256" key="11">
    <source>
        <dbReference type="PIRSR" id="PIRSR000346-1"/>
    </source>
</evidence>
<keyword evidence="13" id="KW-1185">Reference proteome</keyword>
<evidence type="ECO:0000313" key="13">
    <source>
        <dbReference type="Proteomes" id="UP000572007"/>
    </source>
</evidence>
<keyword evidence="4" id="KW-0444">Lipid biosynthesis</keyword>
<name>A0A846WDY0_9NOCA</name>
<dbReference type="PANTHER" id="PTHR31155">
    <property type="entry name" value="ACYL- ACYL-CARRIER-PROTEIN DESATURASE-RELATED"/>
    <property type="match status" value="1"/>
</dbReference>
<dbReference type="SUPFAM" id="SSF47240">
    <property type="entry name" value="Ferritin-like"/>
    <property type="match status" value="1"/>
</dbReference>
<keyword evidence="10" id="KW-0275">Fatty acid biosynthesis</keyword>
<gene>
    <name evidence="12" type="ORF">HGA10_24640</name>
</gene>
<dbReference type="GO" id="GO:0046872">
    <property type="term" value="F:metal ion binding"/>
    <property type="evidence" value="ECO:0007669"/>
    <property type="project" value="UniProtKB-KW"/>
</dbReference>
<dbReference type="PANTHER" id="PTHR31155:SF9">
    <property type="entry name" value="STEAROYL-[ACYL-CARRIER-PROTEIN] 9-DESATURASE 7, CHLOROPLASTIC"/>
    <property type="match status" value="1"/>
</dbReference>
<evidence type="ECO:0000256" key="8">
    <source>
        <dbReference type="ARBA" id="ARBA00023004"/>
    </source>
</evidence>